<feature type="transmembrane region" description="Helical" evidence="1">
    <location>
        <begin position="47"/>
        <end position="71"/>
    </location>
</feature>
<feature type="transmembrane region" description="Helical" evidence="1">
    <location>
        <begin position="21"/>
        <end position="41"/>
    </location>
</feature>
<evidence type="ECO:0000313" key="2">
    <source>
        <dbReference type="EMBL" id="TDQ38662.1"/>
    </source>
</evidence>
<evidence type="ECO:0000256" key="1">
    <source>
        <dbReference type="SAM" id="Phobius"/>
    </source>
</evidence>
<reference evidence="2 3" key="1">
    <citation type="submission" date="2019-03" db="EMBL/GenBank/DDBJ databases">
        <title>Genomic Encyclopedia of Type Strains, Phase IV (KMG-IV): sequencing the most valuable type-strain genomes for metagenomic binning, comparative biology and taxonomic classification.</title>
        <authorList>
            <person name="Goeker M."/>
        </authorList>
    </citation>
    <scope>NUCLEOTIDE SEQUENCE [LARGE SCALE GENOMIC DNA]</scope>
    <source>
        <strain evidence="2 3">DSM 28697</strain>
    </source>
</reference>
<dbReference type="AlphaFoldDB" id="A0A4R6U0D9"/>
<dbReference type="EMBL" id="SNYJ01000009">
    <property type="protein sequence ID" value="TDQ38662.1"/>
    <property type="molecule type" value="Genomic_DNA"/>
</dbReference>
<organism evidence="2 3">
    <name type="scientific">Aureibacillus halotolerans</name>
    <dbReference type="NCBI Taxonomy" id="1508390"/>
    <lineage>
        <taxon>Bacteria</taxon>
        <taxon>Bacillati</taxon>
        <taxon>Bacillota</taxon>
        <taxon>Bacilli</taxon>
        <taxon>Bacillales</taxon>
        <taxon>Bacillaceae</taxon>
        <taxon>Aureibacillus</taxon>
    </lineage>
</organism>
<evidence type="ECO:0000313" key="3">
    <source>
        <dbReference type="Proteomes" id="UP000295632"/>
    </source>
</evidence>
<keyword evidence="1" id="KW-1133">Transmembrane helix</keyword>
<feature type="transmembrane region" description="Helical" evidence="1">
    <location>
        <begin position="78"/>
        <end position="97"/>
    </location>
</feature>
<proteinExistence type="predicted"/>
<dbReference type="Proteomes" id="UP000295632">
    <property type="component" value="Unassembled WGS sequence"/>
</dbReference>
<sequence>MSNPQPTTNETKFRDKPITRYVVFALLFLVLQIVFGVLYLLQLLPEILAVYPNSFFLNVALSVCAVCPSALTKHQKTMFSLVGCQLAVFCVLHFIIVTGG</sequence>
<protein>
    <submittedName>
        <fullName evidence="2">Uncharacterized protein</fullName>
    </submittedName>
</protein>
<keyword evidence="1" id="KW-0472">Membrane</keyword>
<dbReference type="RefSeq" id="WP_133580719.1">
    <property type="nucleotide sequence ID" value="NZ_SNYJ01000009.1"/>
</dbReference>
<gene>
    <name evidence="2" type="ORF">EV213_10930</name>
</gene>
<name>A0A4R6U0D9_9BACI</name>
<keyword evidence="3" id="KW-1185">Reference proteome</keyword>
<comment type="caution">
    <text evidence="2">The sequence shown here is derived from an EMBL/GenBank/DDBJ whole genome shotgun (WGS) entry which is preliminary data.</text>
</comment>
<accession>A0A4R6U0D9</accession>
<keyword evidence="1" id="KW-0812">Transmembrane</keyword>